<feature type="region of interest" description="Disordered" evidence="1">
    <location>
        <begin position="109"/>
        <end position="145"/>
    </location>
</feature>
<keyword evidence="3" id="KW-1185">Reference proteome</keyword>
<dbReference type="OrthoDB" id="3404808at2"/>
<feature type="compositionally biased region" description="Basic and acidic residues" evidence="1">
    <location>
        <begin position="130"/>
        <end position="145"/>
    </location>
</feature>
<feature type="region of interest" description="Disordered" evidence="1">
    <location>
        <begin position="733"/>
        <end position="765"/>
    </location>
</feature>
<reference evidence="2 3" key="1">
    <citation type="submission" date="2018-12" db="EMBL/GenBank/DDBJ databases">
        <title>Draft genome sequence of Embleya hyalina NBRC 13850T.</title>
        <authorList>
            <person name="Komaki H."/>
            <person name="Hosoyama A."/>
            <person name="Kimura A."/>
            <person name="Ichikawa N."/>
            <person name="Tamura T."/>
        </authorList>
    </citation>
    <scope>NUCLEOTIDE SEQUENCE [LARGE SCALE GENOMIC DNA]</scope>
    <source>
        <strain evidence="2 3">NBRC 13850</strain>
    </source>
</reference>
<feature type="compositionally biased region" description="Low complexity" evidence="1">
    <location>
        <begin position="119"/>
        <end position="129"/>
    </location>
</feature>
<evidence type="ECO:0000313" key="2">
    <source>
        <dbReference type="EMBL" id="GCD99864.1"/>
    </source>
</evidence>
<feature type="compositionally biased region" description="Gly residues" evidence="1">
    <location>
        <begin position="1038"/>
        <end position="1047"/>
    </location>
</feature>
<organism evidence="2 3">
    <name type="scientific">Embleya hyalina</name>
    <dbReference type="NCBI Taxonomy" id="516124"/>
    <lineage>
        <taxon>Bacteria</taxon>
        <taxon>Bacillati</taxon>
        <taxon>Actinomycetota</taxon>
        <taxon>Actinomycetes</taxon>
        <taxon>Kitasatosporales</taxon>
        <taxon>Streptomycetaceae</taxon>
        <taxon>Embleya</taxon>
    </lineage>
</organism>
<dbReference type="Proteomes" id="UP000286931">
    <property type="component" value="Unassembled WGS sequence"/>
</dbReference>
<dbReference type="PANTHER" id="PTHR45615:SF66">
    <property type="entry name" value="CARD DOMAIN-CONTAINING PROTEIN"/>
    <property type="match status" value="1"/>
</dbReference>
<evidence type="ECO:0000256" key="1">
    <source>
        <dbReference type="SAM" id="MobiDB-lite"/>
    </source>
</evidence>
<feature type="compositionally biased region" description="Basic and acidic residues" evidence="1">
    <location>
        <begin position="746"/>
        <end position="761"/>
    </location>
</feature>
<feature type="region of interest" description="Disordered" evidence="1">
    <location>
        <begin position="1027"/>
        <end position="1048"/>
    </location>
</feature>
<accession>A0A401YZ03</accession>
<comment type="caution">
    <text evidence="2">The sequence shown here is derived from an EMBL/GenBank/DDBJ whole genome shotgun (WGS) entry which is preliminary data.</text>
</comment>
<proteinExistence type="predicted"/>
<sequence>MARGPIKVGTGYIDIIPQLNTAGTAAMRAELTREMQAAGATAGTSMQTGMTRGAAQGASQTRQAVAREARDSQATLTRIERQITAEYGQQAAARFRAFREAELERRSLLQGTSQATQSAIRQTAAAEAQAARERQRRVEDSARMDRELHREQLRLAREQTTNRLTQSQIVDRAHAQALREQARRESQAQAEAQRMGRLRVQAERMMHADIRSSEQALLRDWQQGQLQRLRGEVTTTQGIQAQLRDRIAAQRTAMNDVANTHTSGLTAVRAQWDQTSQAMQRVGTNAQELGRSITTSLILPLTTAAGLLTNVGVKSADRNFLSSAGLARAGFDQKQVAERLKSIQQFAVMTPFSLEDMIDKFMQYSRNFANHDPRFDGEDRNAKLDAGNTAMKQAEALIKAIADAAAAYGVMDPERVKGAMYAADLLMDYSKLNTRSLKQFTRGTGIPIQELAKMAGFTIEPGKGKNAVKNAEIDDFNSRAQYAYQGKLDQYKAAMERWEAMSPEERKGKAKPQVPLAPKLKTRLDDEEAEEEESAAFLAKIQERGGPGVSSKQFFDNFIKFTQEKTMNGKPISGAAVELSQGSIGGKIQGLKEKTQLSLGKLFGDFDPETGKFEWTELGQRVHALVGKLDDIGQAFKPTVVTLLENFFSGLEKAGAGLQWIADGLKAHPVLREMLGKFIQILAIAAPFIIAFGILTKVIGKTGKLLGSIGGAAATAGRGARGAGRFGTQVASGANRWSQGGSFRDGYTDRRDRYRQRDQDRANPGGRELQRLQNELRDVDSRIGALRREMAAVNNVSLNDVINTLSGAGGRSVGSAARNAEDMVRRVGTQGIRDLNGTSLNPTIRNLEGVRDKADAVERAVKAISAEVGQLNGRSLIGLRAEFSTTTSAADGLYEKIGQGTGATSIAGRVGLLNGRTLSGIRSEFDQLTAAADRTYEKVGQGTGATNLAGRIGLLNGRTLAAIRAEFEALTAAADGAYEKVGQGTGATSLAGRVGLLNGRSLSDITQQVKDLRDALKDADDKAEGLDRSIQSINGSTGRDGGNNGGGKNKKFAAGGVLPGYAPGIDSIPAILSPGEAILRPEVANALGHGTIHAWNAAATRGLISRFASGGVAGRGNGGKLSFLLDALDTFNIGPLAASFGKSVGFQSAASRVGGDTSRNLMGWGRDTVKWNGTQGAGKFAGMYDWVLNKLPEGLRNLPTGYSQIIGTVAGAIAPTLGENFSKDIWHGTGNIVERTGKFLWDSFNPKAVFDMAKDLVTNGLDSVKGIWEFAKSAVTDPVGTVTDAINDVKDLFTGTTDGLTEMIRSVNDIRNNPGEHARDMADAWMSTARAAMPNTEGLFEFSEGGIVPGYSPGRDSVRALLSPGEAVLRPDAVRALGYRAVLGLNQGAKTGSLAVGDATQGFVPDAAAVEDAVTRIRTSLTDLVDQFQAVQAKAGSSWSSMTIGLQGLQRQVTMSADDMGTRMRAFQMTNSVVWTASQADVLRSVTSMQTGLRGLEGSFNATEVAVSGSMGRLSSAVQSAVRSAVSFIQAAMVEPINTKLLAPAKIPLIGDLPRYAAGGVLPGYAPGVDSVLAMLSPGESVLRPEVTRALGSDTVHALNAAAMRGNLPRFATGGVVGDWSFAGNSFPGSFAADSKPALDQSMNAFLGGMTQLGWLGGIVQAGVEKARSGIDALLRSRDEEFGTGAQAVVDAARREIGQGDSGGDNRNKYNGFNGEAWCADFISWIVGETRSQRGYWGLGGFRSAPAVATWAGAAGSAGDSFTDPNRARPGDLAMYRGSGPGSWGHINLVEENRGGLLTTIGGNEGPVVKRSVGYGNRADLFARPNAKTLAALRDGGTAEESPFDERALTGRGYWMGTPSASPGLALVGERGPELVNFRGGERVIPAAETAGLLSSGPRYEIHIHAVQGVPTDREIVRALQYAESMYSL</sequence>
<evidence type="ECO:0000313" key="3">
    <source>
        <dbReference type="Proteomes" id="UP000286931"/>
    </source>
</evidence>
<name>A0A401YZ03_9ACTN</name>
<gene>
    <name evidence="2" type="ORF">EHYA_07586</name>
</gene>
<dbReference type="EMBL" id="BIFH01000035">
    <property type="protein sequence ID" value="GCD99864.1"/>
    <property type="molecule type" value="Genomic_DNA"/>
</dbReference>
<dbReference type="RefSeq" id="WP_126641632.1">
    <property type="nucleotide sequence ID" value="NZ_BIFH01000035.1"/>
</dbReference>
<dbReference type="PANTHER" id="PTHR45615">
    <property type="entry name" value="MYOSIN HEAVY CHAIN, NON-MUSCLE"/>
    <property type="match status" value="1"/>
</dbReference>
<protein>
    <submittedName>
        <fullName evidence="2">Uncharacterized protein</fullName>
    </submittedName>
</protein>